<dbReference type="SMART" id="SM00756">
    <property type="entry name" value="VKc"/>
    <property type="match status" value="1"/>
</dbReference>
<dbReference type="Pfam" id="PF07884">
    <property type="entry name" value="VKOR"/>
    <property type="match status" value="1"/>
</dbReference>
<keyword evidence="5 10" id="KW-1133">Transmembrane helix</keyword>
<evidence type="ECO:0000256" key="8">
    <source>
        <dbReference type="ARBA" id="ARBA00023157"/>
    </source>
</evidence>
<dbReference type="RefSeq" id="WP_053224471.1">
    <property type="nucleotide sequence ID" value="NZ_JSVA01000017.1"/>
</dbReference>
<dbReference type="GO" id="GO:0008233">
    <property type="term" value="F:peptidase activity"/>
    <property type="evidence" value="ECO:0007669"/>
    <property type="project" value="InterPro"/>
</dbReference>
<dbReference type="InterPro" id="IPR005074">
    <property type="entry name" value="Peptidase_C39"/>
</dbReference>
<evidence type="ECO:0000256" key="7">
    <source>
        <dbReference type="ARBA" id="ARBA00023136"/>
    </source>
</evidence>
<keyword evidence="7 10" id="KW-0472">Membrane</keyword>
<dbReference type="AlphaFoldDB" id="A0A0L8AI63"/>
<dbReference type="InterPro" id="IPR012932">
    <property type="entry name" value="VKOR"/>
</dbReference>
<gene>
    <name evidence="12" type="ORF">OB69_14535</name>
</gene>
<dbReference type="InterPro" id="IPR038354">
    <property type="entry name" value="VKOR_sf"/>
</dbReference>
<evidence type="ECO:0000256" key="9">
    <source>
        <dbReference type="ARBA" id="ARBA00023284"/>
    </source>
</evidence>
<accession>A0A0L8AI63</accession>
<dbReference type="CDD" id="cd12921">
    <property type="entry name" value="VKOR_4"/>
    <property type="match status" value="1"/>
</dbReference>
<evidence type="ECO:0000256" key="2">
    <source>
        <dbReference type="ARBA" id="ARBA00006214"/>
    </source>
</evidence>
<evidence type="ECO:0000256" key="1">
    <source>
        <dbReference type="ARBA" id="ARBA00004141"/>
    </source>
</evidence>
<dbReference type="OrthoDB" id="1100563at2"/>
<evidence type="ECO:0000313" key="12">
    <source>
        <dbReference type="EMBL" id="KOF01952.1"/>
    </source>
</evidence>
<dbReference type="Pfam" id="PF03412">
    <property type="entry name" value="Peptidase_C39"/>
    <property type="match status" value="1"/>
</dbReference>
<dbReference type="Gene3D" id="3.40.30.10">
    <property type="entry name" value="Glutaredoxin"/>
    <property type="match status" value="1"/>
</dbReference>
<dbReference type="GO" id="GO:0016020">
    <property type="term" value="C:membrane"/>
    <property type="evidence" value="ECO:0007669"/>
    <property type="project" value="UniProtKB-SubCell"/>
</dbReference>
<feature type="transmembrane region" description="Helical" evidence="10">
    <location>
        <begin position="139"/>
        <end position="161"/>
    </location>
</feature>
<keyword evidence="9" id="KW-0676">Redox-active center</keyword>
<dbReference type="GO" id="GO:0006508">
    <property type="term" value="P:proteolysis"/>
    <property type="evidence" value="ECO:0007669"/>
    <property type="project" value="InterPro"/>
</dbReference>
<feature type="transmembrane region" description="Helical" evidence="10">
    <location>
        <begin position="308"/>
        <end position="328"/>
    </location>
</feature>
<keyword evidence="4" id="KW-0874">Quinone</keyword>
<evidence type="ECO:0000256" key="3">
    <source>
        <dbReference type="ARBA" id="ARBA00022692"/>
    </source>
</evidence>
<keyword evidence="3 10" id="KW-0812">Transmembrane</keyword>
<dbReference type="PATRIC" id="fig|1566026.4.peg.1218"/>
<organism evidence="12 13">
    <name type="scientific">Roseivirga seohaensis subsp. aquiponti</name>
    <dbReference type="NCBI Taxonomy" id="1566026"/>
    <lineage>
        <taxon>Bacteria</taxon>
        <taxon>Pseudomonadati</taxon>
        <taxon>Bacteroidota</taxon>
        <taxon>Cytophagia</taxon>
        <taxon>Cytophagales</taxon>
        <taxon>Roseivirgaceae</taxon>
        <taxon>Roseivirga</taxon>
    </lineage>
</organism>
<evidence type="ECO:0000256" key="5">
    <source>
        <dbReference type="ARBA" id="ARBA00022989"/>
    </source>
</evidence>
<evidence type="ECO:0000256" key="10">
    <source>
        <dbReference type="SAM" id="Phobius"/>
    </source>
</evidence>
<keyword evidence="8" id="KW-1015">Disulfide bond</keyword>
<keyword evidence="13" id="KW-1185">Reference proteome</keyword>
<evidence type="ECO:0000256" key="6">
    <source>
        <dbReference type="ARBA" id="ARBA00023002"/>
    </source>
</evidence>
<dbReference type="EMBL" id="JSVA01000017">
    <property type="protein sequence ID" value="KOF01952.1"/>
    <property type="molecule type" value="Genomic_DNA"/>
</dbReference>
<dbReference type="InterPro" id="IPR036249">
    <property type="entry name" value="Thioredoxin-like_sf"/>
</dbReference>
<dbReference type="Gene3D" id="1.20.1440.130">
    <property type="entry name" value="VKOR domain"/>
    <property type="match status" value="1"/>
</dbReference>
<feature type="transmembrane region" description="Helical" evidence="10">
    <location>
        <begin position="251"/>
        <end position="270"/>
    </location>
</feature>
<proteinExistence type="inferred from homology"/>
<comment type="subcellular location">
    <subcellularLocation>
        <location evidence="1">Membrane</location>
        <topology evidence="1">Multi-pass membrane protein</topology>
    </subcellularLocation>
</comment>
<comment type="caution">
    <text evidence="12">The sequence shown here is derived from an EMBL/GenBank/DDBJ whole genome shotgun (WGS) entry which is preliminary data.</text>
</comment>
<sequence length="539" mass="61066">MESDTSKVLKCLLKDNFEKPPFEDFKYELNSHPDFPTLKSISDTLEKFGVENVPVRLKPNELEQFDSPFLAYITSKGQNELAYVKPLQGKNIHLISESLKPKTESINTFSSSFTGIAVLLDIEKRTLPQANSAKLKDRVLFKSILALTLVCLLGFLAVSIYNNRVELFSSATSVILIITKFLGLVLATALVIKDFGQSGSLLDKVCKLGKKSDCNTVLESKYATVYSWLKWGDLGLIYFLSSFLLMSIDSLGVVTVLTLVTFPYVIISLYQQVFLIKKLCPLCLGVLTILTTEFVMGLSSASDISISFTQFFDSTFLILITAVLYLTIKSLTLTNRGKRALEYRYNRLKRIPEVVSTVVKKEKALILPEGIPMNYLSFGNQDESSLKVQAFLSLHCGHCGRLFNEINELIKSAKNLNTELFLSFDPKDIGHLKTMEEILKAYNSDEPDNAWEGIRVWYNKRDKANKSLDITYKPSEALEKLFFTTQYLMRANRISSLPQLYVEGFEKSQHYKLKEYLEHSETLKGLIDKKKQSEMIINT</sequence>
<dbReference type="Proteomes" id="UP000036908">
    <property type="component" value="Unassembled WGS sequence"/>
</dbReference>
<dbReference type="GO" id="GO:0016491">
    <property type="term" value="F:oxidoreductase activity"/>
    <property type="evidence" value="ECO:0007669"/>
    <property type="project" value="UniProtKB-KW"/>
</dbReference>
<dbReference type="SUPFAM" id="SSF52833">
    <property type="entry name" value="Thioredoxin-like"/>
    <property type="match status" value="1"/>
</dbReference>
<evidence type="ECO:0000256" key="4">
    <source>
        <dbReference type="ARBA" id="ARBA00022719"/>
    </source>
</evidence>
<feature type="transmembrane region" description="Helical" evidence="10">
    <location>
        <begin position="282"/>
        <end position="302"/>
    </location>
</feature>
<dbReference type="GO" id="GO:0005524">
    <property type="term" value="F:ATP binding"/>
    <property type="evidence" value="ECO:0007669"/>
    <property type="project" value="InterPro"/>
</dbReference>
<name>A0A0L8AI63_9BACT</name>
<feature type="transmembrane region" description="Helical" evidence="10">
    <location>
        <begin position="167"/>
        <end position="192"/>
    </location>
</feature>
<evidence type="ECO:0000259" key="11">
    <source>
        <dbReference type="SMART" id="SM00756"/>
    </source>
</evidence>
<evidence type="ECO:0000313" key="13">
    <source>
        <dbReference type="Proteomes" id="UP000036908"/>
    </source>
</evidence>
<protein>
    <recommendedName>
        <fullName evidence="11">Vitamin K epoxide reductase domain-containing protein</fullName>
    </recommendedName>
</protein>
<dbReference type="GO" id="GO:0048038">
    <property type="term" value="F:quinone binding"/>
    <property type="evidence" value="ECO:0007669"/>
    <property type="project" value="UniProtKB-KW"/>
</dbReference>
<comment type="similarity">
    <text evidence="2">Belongs to the VKOR family.</text>
</comment>
<feature type="domain" description="Vitamin K epoxide reductase" evidence="11">
    <location>
        <begin position="169"/>
        <end position="301"/>
    </location>
</feature>
<keyword evidence="6" id="KW-0560">Oxidoreductase</keyword>
<reference evidence="13" key="1">
    <citation type="submission" date="2014-11" db="EMBL/GenBank/DDBJ databases">
        <title>Genome sequencing of Roseivirga sp. D-25.</title>
        <authorList>
            <person name="Selvaratnam C."/>
            <person name="Thevarajoo S."/>
            <person name="Goh K.M."/>
            <person name="Eee R."/>
            <person name="Chan K.-G."/>
            <person name="Chong C.S."/>
        </authorList>
    </citation>
    <scope>NUCLEOTIDE SEQUENCE [LARGE SCALE GENOMIC DNA]</scope>
    <source>
        <strain evidence="13">D-25</strain>
    </source>
</reference>